<dbReference type="KEGG" id="mgau:MGALJ_24230"/>
<evidence type="ECO:0000313" key="2">
    <source>
        <dbReference type="Proteomes" id="UP000465785"/>
    </source>
</evidence>
<protein>
    <submittedName>
        <fullName evidence="1">Uncharacterized protein</fullName>
    </submittedName>
</protein>
<keyword evidence="2" id="KW-1185">Reference proteome</keyword>
<dbReference type="EMBL" id="AP022601">
    <property type="protein sequence ID" value="BBY92754.1"/>
    <property type="molecule type" value="Genomic_DNA"/>
</dbReference>
<dbReference type="RefSeq" id="WP_163729802.1">
    <property type="nucleotide sequence ID" value="NZ_AP022601.1"/>
</dbReference>
<accession>A0A9W4FFB0</accession>
<dbReference type="Proteomes" id="UP000465785">
    <property type="component" value="Chromosome"/>
</dbReference>
<organism evidence="1 2">
    <name type="scientific">Mycobacterium gallinarum</name>
    <dbReference type="NCBI Taxonomy" id="39689"/>
    <lineage>
        <taxon>Bacteria</taxon>
        <taxon>Bacillati</taxon>
        <taxon>Actinomycetota</taxon>
        <taxon>Actinomycetes</taxon>
        <taxon>Mycobacteriales</taxon>
        <taxon>Mycobacteriaceae</taxon>
        <taxon>Mycobacterium</taxon>
    </lineage>
</organism>
<reference evidence="1 2" key="1">
    <citation type="journal article" date="2019" name="Emerg. Microbes Infect.">
        <title>Comprehensive subspecies identification of 175 nontuberculous mycobacteria species based on 7547 genomic profiles.</title>
        <authorList>
            <person name="Matsumoto Y."/>
            <person name="Kinjo T."/>
            <person name="Motooka D."/>
            <person name="Nabeya D."/>
            <person name="Jung N."/>
            <person name="Uechi K."/>
            <person name="Horii T."/>
            <person name="Iida T."/>
            <person name="Fujita J."/>
            <person name="Nakamura S."/>
        </authorList>
    </citation>
    <scope>NUCLEOTIDE SEQUENCE [LARGE SCALE GENOMIC DNA]</scope>
    <source>
        <strain evidence="1 2">JCM 6399</strain>
    </source>
</reference>
<gene>
    <name evidence="1" type="ORF">MGALJ_24230</name>
</gene>
<sequence>MGSAQSFVQRVGTAVVATTALATLMTGCGEDDRVTAESVYNKCKQDSSNIELSEDKKAIEYNFFAGTESAEAVYECLLKETHAPSNVDYQVKETRPIDGTQNADWEGWKMLWTYEGRGDGTRIHLSQA</sequence>
<evidence type="ECO:0000313" key="1">
    <source>
        <dbReference type="EMBL" id="BBY92754.1"/>
    </source>
</evidence>
<name>A0A9W4FFB0_9MYCO</name>
<dbReference type="AlphaFoldDB" id="A0A9W4FFB0"/>
<proteinExistence type="predicted"/>